<dbReference type="OrthoDB" id="3747410at2"/>
<evidence type="ECO:0000313" key="3">
    <source>
        <dbReference type="Proteomes" id="UP000283374"/>
    </source>
</evidence>
<keyword evidence="3" id="KW-1185">Reference proteome</keyword>
<feature type="transmembrane region" description="Helical" evidence="1">
    <location>
        <begin position="30"/>
        <end position="57"/>
    </location>
</feature>
<feature type="transmembrane region" description="Helical" evidence="1">
    <location>
        <begin position="78"/>
        <end position="99"/>
    </location>
</feature>
<comment type="caution">
    <text evidence="2">The sequence shown here is derived from an EMBL/GenBank/DDBJ whole genome shotgun (WGS) entry which is preliminary data.</text>
</comment>
<dbReference type="RefSeq" id="WP_118767528.1">
    <property type="nucleotide sequence ID" value="NZ_QWKP01000201.1"/>
</dbReference>
<proteinExistence type="predicted"/>
<keyword evidence="1" id="KW-0472">Membrane</keyword>
<keyword evidence="1" id="KW-0812">Transmembrane</keyword>
<evidence type="ECO:0000313" key="2">
    <source>
        <dbReference type="EMBL" id="RHA39816.1"/>
    </source>
</evidence>
<name>A0A413RKL4_9CELL</name>
<accession>A0A413RKL4</accession>
<dbReference type="Proteomes" id="UP000283374">
    <property type="component" value="Unassembled WGS sequence"/>
</dbReference>
<organism evidence="2 3">
    <name type="scientific">Cellulomonas rhizosphaerae</name>
    <dbReference type="NCBI Taxonomy" id="2293719"/>
    <lineage>
        <taxon>Bacteria</taxon>
        <taxon>Bacillati</taxon>
        <taxon>Actinomycetota</taxon>
        <taxon>Actinomycetes</taxon>
        <taxon>Micrococcales</taxon>
        <taxon>Cellulomonadaceae</taxon>
        <taxon>Cellulomonas</taxon>
    </lineage>
</organism>
<evidence type="ECO:0000256" key="1">
    <source>
        <dbReference type="SAM" id="Phobius"/>
    </source>
</evidence>
<dbReference type="EMBL" id="QWKP01000201">
    <property type="protein sequence ID" value="RHA39816.1"/>
    <property type="molecule type" value="Genomic_DNA"/>
</dbReference>
<protein>
    <submittedName>
        <fullName evidence="2">DUF4870 domain-containing protein</fullName>
    </submittedName>
</protein>
<keyword evidence="1" id="KW-1133">Transmembrane helix</keyword>
<reference evidence="2 3" key="1">
    <citation type="submission" date="2018-08" db="EMBL/GenBank/DDBJ databases">
        <title>Cellulomonas rhizosphaerae sp. nov., a novel actinomycete isolated from soil.</title>
        <authorList>
            <person name="Tian Y."/>
        </authorList>
    </citation>
    <scope>NUCLEOTIDE SEQUENCE [LARGE SCALE GENOMIC DNA]</scope>
    <source>
        <strain evidence="2 3">NEAU-TCZ24</strain>
    </source>
</reference>
<sequence length="164" mass="17805">MARMTQPPPYPGPAYPPPMYVQRRPATGAIAWWLGLLVLILIPIISNIVATVAVMVYRSSVRQTLTPLGHEVARRAANWRLSLLLYSVLLFGTHILLLFTLADGEGSTTFFPIGIAITVLFLVSVYGLVLTVVSGLRANQGRLTPAIGAIPFIRRTVSYAPAHG</sequence>
<feature type="transmembrane region" description="Helical" evidence="1">
    <location>
        <begin position="111"/>
        <end position="133"/>
    </location>
</feature>
<dbReference type="AlphaFoldDB" id="A0A413RKL4"/>
<gene>
    <name evidence="2" type="ORF">D1825_11295</name>
</gene>